<evidence type="ECO:0000259" key="9">
    <source>
        <dbReference type="Pfam" id="PF07669"/>
    </source>
</evidence>
<evidence type="ECO:0000256" key="6">
    <source>
        <dbReference type="ARBA" id="ARBA00023125"/>
    </source>
</evidence>
<comment type="caution">
    <text evidence="11">The sequence shown here is derived from an EMBL/GenBank/DDBJ whole genome shotgun (WGS) entry which is preliminary data.</text>
</comment>
<evidence type="ECO:0000256" key="5">
    <source>
        <dbReference type="ARBA" id="ARBA00022747"/>
    </source>
</evidence>
<dbReference type="Pfam" id="PF12950">
    <property type="entry name" value="TaqI_C"/>
    <property type="match status" value="1"/>
</dbReference>
<sequence length="989" mass="112710">MNQPTDNAEFLVSHARVCDLIDRFERYAREKYLLPNYQEAEARKDFIDPLFKALGWDVDHEREHNPYEQEVKVERGLSVHDARSQKRADYAFHLAPNFRDVRFYVEAKKPSVDLNRSADAHFQTLRYGYSAKAPLAVLTDFEQIRVLDCRRRPHPDTALDQTYKSWHYTEFRDSAKFAEFYWLFSRQAHLDGSYQRRIDELPKPRGGAKQRGLFKGGYQPVDDSFLEELSDHREALAKAFKKADQSLDSATLTEIVQRTLDRLVFLRFLEDKQIETDIRLSDFGKGKGAWDDFRAASRRLDNIYNGIVFKPLDVLDDPGFNVDNGVIADICERLSAENSPYNFDAIPIHILGSIYERFLGSVIRATEKRAVVEEKPEVRKAGGVYYTPEYIVRYIVANTVGKQITGKTPAEIAKLRFADIACGSGSFLLGIYDELLRYHADWYNRPENDKQAKKDGCVKTEDEHWRLSLAQRRAILLNNVYGVDLDRQAVEVAQLSLFLKLLEDERATSARQYQLDYGRDTNLKRLLPDLSGNIKCGNSLIGWDVAGPAGLSNEDEQRLNPMNYEDEFPAVMRAGGFDSIVGNPPYEVVEKERSEASWPHQAFIDAIKTTDFYDSALGGKRNMYRFFVVRTIKLLKDGGRTGLIVPLSLLADISCAATRAYMINQLRPVDIDCFPQKDNASKRVFRDAKLSTMVYTGQVSSANVTLDGDVNIRVYPWNSFDDVPRSSTLLMEDIKLLDPENCPIPLVSGEQWSLCRKIHNNPSVVRFGDATGVKVTRGEINQTNYRRFITSSPKHARLLKGVEVAQYRIRTDRSQGQQEWFDEAAYLKEAKAKPIVRQQRIATQRITGVDERLRLVAAVAPVPAYFADSTNSIVVDETSPIKPKYILAILNSRLMQWRFKLTSTNNNVGTNEIESLPLLIPGNEGEKRRHDLIVERVEALIVAKQQEADATGSAKAVAERKCKALENEINRLVYQLYDLTDEEVTLIEG</sequence>
<proteinExistence type="predicted"/>
<dbReference type="InterPro" id="IPR011639">
    <property type="entry name" value="MethylTrfase_TaqI-like_dom"/>
</dbReference>
<dbReference type="Pfam" id="PF07669">
    <property type="entry name" value="Eco57I"/>
    <property type="match status" value="1"/>
</dbReference>
<dbReference type="RefSeq" id="WP_386755295.1">
    <property type="nucleotide sequence ID" value="NZ_JBHSNM010000004.1"/>
</dbReference>
<feature type="domain" description="Type II methyltransferase M.TaqI-like" evidence="9">
    <location>
        <begin position="478"/>
        <end position="671"/>
    </location>
</feature>
<keyword evidence="8" id="KW-0175">Coiled coil</keyword>
<keyword evidence="6" id="KW-0238">DNA-binding</keyword>
<dbReference type="InterPro" id="IPR025931">
    <property type="entry name" value="TaqI_C"/>
</dbReference>
<evidence type="ECO:0000256" key="7">
    <source>
        <dbReference type="ARBA" id="ARBA00047942"/>
    </source>
</evidence>
<dbReference type="Gene3D" id="3.40.50.150">
    <property type="entry name" value="Vaccinia Virus protein VP39"/>
    <property type="match status" value="1"/>
</dbReference>
<gene>
    <name evidence="11" type="ORF">ACFPN1_12170</name>
</gene>
<evidence type="ECO:0000256" key="3">
    <source>
        <dbReference type="ARBA" id="ARBA00022679"/>
    </source>
</evidence>
<feature type="domain" description="TaqI-like C-terminal specificity" evidence="10">
    <location>
        <begin position="798"/>
        <end position="917"/>
    </location>
</feature>
<dbReference type="InterPro" id="IPR050953">
    <property type="entry name" value="N4_N6_ade-DNA_methylase"/>
</dbReference>
<dbReference type="PANTHER" id="PTHR33841:SF1">
    <property type="entry name" value="DNA METHYLTRANSFERASE A"/>
    <property type="match status" value="1"/>
</dbReference>
<dbReference type="EMBL" id="JBHSNM010000004">
    <property type="protein sequence ID" value="MFC5570816.1"/>
    <property type="molecule type" value="Genomic_DNA"/>
</dbReference>
<dbReference type="GO" id="GO:0032259">
    <property type="term" value="P:methylation"/>
    <property type="evidence" value="ECO:0007669"/>
    <property type="project" value="UniProtKB-KW"/>
</dbReference>
<dbReference type="GO" id="GO:0008168">
    <property type="term" value="F:methyltransferase activity"/>
    <property type="evidence" value="ECO:0007669"/>
    <property type="project" value="UniProtKB-KW"/>
</dbReference>
<keyword evidence="12" id="KW-1185">Reference proteome</keyword>
<dbReference type="EC" id="2.1.1.72" evidence="1"/>
<evidence type="ECO:0000259" key="10">
    <source>
        <dbReference type="Pfam" id="PF12950"/>
    </source>
</evidence>
<keyword evidence="5" id="KW-0680">Restriction system</keyword>
<organism evidence="11 12">
    <name type="scientific">Lysobacter yangpyeongensis</name>
    <dbReference type="NCBI Taxonomy" id="346182"/>
    <lineage>
        <taxon>Bacteria</taxon>
        <taxon>Pseudomonadati</taxon>
        <taxon>Pseudomonadota</taxon>
        <taxon>Gammaproteobacteria</taxon>
        <taxon>Lysobacterales</taxon>
        <taxon>Lysobacteraceae</taxon>
        <taxon>Lysobacter</taxon>
    </lineage>
</organism>
<dbReference type="Proteomes" id="UP001596036">
    <property type="component" value="Unassembled WGS sequence"/>
</dbReference>
<evidence type="ECO:0000313" key="12">
    <source>
        <dbReference type="Proteomes" id="UP001596036"/>
    </source>
</evidence>
<dbReference type="InterPro" id="IPR002052">
    <property type="entry name" value="DNA_methylase_N6_adenine_CS"/>
</dbReference>
<evidence type="ECO:0000256" key="2">
    <source>
        <dbReference type="ARBA" id="ARBA00022603"/>
    </source>
</evidence>
<keyword evidence="4" id="KW-0949">S-adenosyl-L-methionine</keyword>
<dbReference type="InterPro" id="IPR029063">
    <property type="entry name" value="SAM-dependent_MTases_sf"/>
</dbReference>
<evidence type="ECO:0000256" key="4">
    <source>
        <dbReference type="ARBA" id="ARBA00022691"/>
    </source>
</evidence>
<evidence type="ECO:0000256" key="8">
    <source>
        <dbReference type="SAM" id="Coils"/>
    </source>
</evidence>
<keyword evidence="3" id="KW-0808">Transferase</keyword>
<dbReference type="PRINTS" id="PR00507">
    <property type="entry name" value="N12N6MTFRASE"/>
</dbReference>
<accession>A0ABW0SPL6</accession>
<evidence type="ECO:0000256" key="1">
    <source>
        <dbReference type="ARBA" id="ARBA00011900"/>
    </source>
</evidence>
<dbReference type="PROSITE" id="PS00092">
    <property type="entry name" value="N6_MTASE"/>
    <property type="match status" value="1"/>
</dbReference>
<keyword evidence="2 11" id="KW-0489">Methyltransferase</keyword>
<reference evidence="12" key="1">
    <citation type="journal article" date="2019" name="Int. J. Syst. Evol. Microbiol.">
        <title>The Global Catalogue of Microorganisms (GCM) 10K type strain sequencing project: providing services to taxonomists for standard genome sequencing and annotation.</title>
        <authorList>
            <consortium name="The Broad Institute Genomics Platform"/>
            <consortium name="The Broad Institute Genome Sequencing Center for Infectious Disease"/>
            <person name="Wu L."/>
            <person name="Ma J."/>
        </authorList>
    </citation>
    <scope>NUCLEOTIDE SEQUENCE [LARGE SCALE GENOMIC DNA]</scope>
    <source>
        <strain evidence="12">KACC 11407</strain>
    </source>
</reference>
<protein>
    <recommendedName>
        <fullName evidence="1">site-specific DNA-methyltransferase (adenine-specific)</fullName>
        <ecNumber evidence="1">2.1.1.72</ecNumber>
    </recommendedName>
</protein>
<comment type="catalytic activity">
    <reaction evidence="7">
        <text>a 2'-deoxyadenosine in DNA + S-adenosyl-L-methionine = an N(6)-methyl-2'-deoxyadenosine in DNA + S-adenosyl-L-homocysteine + H(+)</text>
        <dbReference type="Rhea" id="RHEA:15197"/>
        <dbReference type="Rhea" id="RHEA-COMP:12418"/>
        <dbReference type="Rhea" id="RHEA-COMP:12419"/>
        <dbReference type="ChEBI" id="CHEBI:15378"/>
        <dbReference type="ChEBI" id="CHEBI:57856"/>
        <dbReference type="ChEBI" id="CHEBI:59789"/>
        <dbReference type="ChEBI" id="CHEBI:90615"/>
        <dbReference type="ChEBI" id="CHEBI:90616"/>
        <dbReference type="EC" id="2.1.1.72"/>
    </reaction>
</comment>
<feature type="coiled-coil region" evidence="8">
    <location>
        <begin position="955"/>
        <end position="982"/>
    </location>
</feature>
<name>A0ABW0SPL6_9GAMM</name>
<dbReference type="Gene3D" id="3.90.1570.30">
    <property type="match status" value="1"/>
</dbReference>
<dbReference type="SUPFAM" id="SSF53335">
    <property type="entry name" value="S-adenosyl-L-methionine-dependent methyltransferases"/>
    <property type="match status" value="1"/>
</dbReference>
<evidence type="ECO:0000313" key="11">
    <source>
        <dbReference type="EMBL" id="MFC5570816.1"/>
    </source>
</evidence>
<dbReference type="PANTHER" id="PTHR33841">
    <property type="entry name" value="DNA METHYLTRANSFERASE YEEA-RELATED"/>
    <property type="match status" value="1"/>
</dbReference>